<organism evidence="2 3">
    <name type="scientific">Halorientalis persicus</name>
    <dbReference type="NCBI Taxonomy" id="1367881"/>
    <lineage>
        <taxon>Archaea</taxon>
        <taxon>Methanobacteriati</taxon>
        <taxon>Methanobacteriota</taxon>
        <taxon>Stenosarchaea group</taxon>
        <taxon>Halobacteria</taxon>
        <taxon>Halobacteriales</taxon>
        <taxon>Haloarculaceae</taxon>
        <taxon>Halorientalis</taxon>
    </lineage>
</organism>
<proteinExistence type="predicted"/>
<gene>
    <name evidence="2" type="ORF">SAMN05216388_101344</name>
</gene>
<reference evidence="3" key="1">
    <citation type="submission" date="2016-10" db="EMBL/GenBank/DDBJ databases">
        <authorList>
            <person name="Varghese N."/>
            <person name="Submissions S."/>
        </authorList>
    </citation>
    <scope>NUCLEOTIDE SEQUENCE [LARGE SCALE GENOMIC DNA]</scope>
    <source>
        <strain evidence="3">IBRC-M 10043</strain>
    </source>
</reference>
<dbReference type="AlphaFoldDB" id="A0A1H8Q2P1"/>
<keyword evidence="3" id="KW-1185">Reference proteome</keyword>
<dbReference type="OrthoDB" id="217568at2157"/>
<dbReference type="EMBL" id="FOCX01000013">
    <property type="protein sequence ID" value="SEO48489.1"/>
    <property type="molecule type" value="Genomic_DNA"/>
</dbReference>
<dbReference type="RefSeq" id="WP_092661248.1">
    <property type="nucleotide sequence ID" value="NZ_FOCX01000013.1"/>
</dbReference>
<protein>
    <submittedName>
        <fullName evidence="2">Uncharacterized protein</fullName>
    </submittedName>
</protein>
<accession>A0A1H8Q2P1</accession>
<sequence>MTDSRTSLSAFGSTEEDLDPAPTSVARCARLTAAPDRSEFPDWESPDTEWGLQTRRPASPIQTSAGHVSPQQTRWIVDGDVAEYVEEYGSGEIWGIPDTYGGFDGIDPLVTHVDGCCEAYGYGIDGTALEKALRVLTGGGRYSATDYTVIPCGPFPWILTGPEGSLLCSCMPVDRPDAGQGRRSSEIQAGDTRFSVEEENDQILHGLAHFVRLLEEAKDIEIERAKYHTVRGDVKHSVHSTDGESFSMEAADLATLGTLAKTPSSVEVADRGRIKPPNGDHTVAINWDGPEHEVGDVVDDRIIAGYEFAWEDPADSLERIATVRTYWLSEGYSSFRLNYWSARLVTVLP</sequence>
<evidence type="ECO:0000313" key="3">
    <source>
        <dbReference type="Proteomes" id="UP000198775"/>
    </source>
</evidence>
<feature type="region of interest" description="Disordered" evidence="1">
    <location>
        <begin position="1"/>
        <end position="25"/>
    </location>
</feature>
<dbReference type="Proteomes" id="UP000198775">
    <property type="component" value="Unassembled WGS sequence"/>
</dbReference>
<name>A0A1H8Q2P1_9EURY</name>
<feature type="compositionally biased region" description="Polar residues" evidence="1">
    <location>
        <begin position="1"/>
        <end position="12"/>
    </location>
</feature>
<evidence type="ECO:0000313" key="2">
    <source>
        <dbReference type="EMBL" id="SEO48489.1"/>
    </source>
</evidence>
<evidence type="ECO:0000256" key="1">
    <source>
        <dbReference type="SAM" id="MobiDB-lite"/>
    </source>
</evidence>